<sequence length="184" mass="20328">MHIRPATPDDHDALWGILEPVIRAGETYPLPRDMTREDALAYWLSPAHEVHVAVYRDDERKTAGRKSDGRKSDGPRTESREAVVGTYYLRPNNAGGGDHVANCGYMVAPAAAGRGVAQAMCADSLARARARGFRAMQFNFVISSNVRAVRLWQHMGFEIVGRLPGAFRHPTLGFVDALVMVREL</sequence>
<dbReference type="SUPFAM" id="SSF55729">
    <property type="entry name" value="Acyl-CoA N-acyltransferases (Nat)"/>
    <property type="match status" value="1"/>
</dbReference>
<dbReference type="Pfam" id="PF00583">
    <property type="entry name" value="Acetyltransf_1"/>
    <property type="match status" value="1"/>
</dbReference>
<evidence type="ECO:0000313" key="3">
    <source>
        <dbReference type="EMBL" id="VCU08805.1"/>
    </source>
</evidence>
<dbReference type="PROSITE" id="PS51186">
    <property type="entry name" value="GNAT"/>
    <property type="match status" value="1"/>
</dbReference>
<dbReference type="Gene3D" id="3.40.630.30">
    <property type="match status" value="1"/>
</dbReference>
<dbReference type="AlphaFoldDB" id="A0A3S4F9B6"/>
<dbReference type="PANTHER" id="PTHR43138">
    <property type="entry name" value="ACETYLTRANSFERASE, GNAT FAMILY"/>
    <property type="match status" value="1"/>
</dbReference>
<proteinExistence type="predicted"/>
<dbReference type="OrthoDB" id="9788300at2"/>
<dbReference type="InterPro" id="IPR016181">
    <property type="entry name" value="Acyl_CoA_acyltransferase"/>
</dbReference>
<feature type="region of interest" description="Disordered" evidence="1">
    <location>
        <begin position="59"/>
        <end position="81"/>
    </location>
</feature>
<dbReference type="Proteomes" id="UP000289200">
    <property type="component" value="Unassembled WGS sequence"/>
</dbReference>
<dbReference type="PANTHER" id="PTHR43138:SF1">
    <property type="entry name" value="N-ACETYLTRANSFERASE ACA1"/>
    <property type="match status" value="1"/>
</dbReference>
<dbReference type="InterPro" id="IPR000182">
    <property type="entry name" value="GNAT_dom"/>
</dbReference>
<gene>
    <name evidence="3" type="ORF">RHODGE_RHODGE_01967</name>
</gene>
<dbReference type="GO" id="GO:0016747">
    <property type="term" value="F:acyltransferase activity, transferring groups other than amino-acyl groups"/>
    <property type="evidence" value="ECO:0007669"/>
    <property type="project" value="InterPro"/>
</dbReference>
<protein>
    <recommendedName>
        <fullName evidence="2">N-acetyltransferase domain-containing protein</fullName>
    </recommendedName>
</protein>
<evidence type="ECO:0000256" key="1">
    <source>
        <dbReference type="SAM" id="MobiDB-lite"/>
    </source>
</evidence>
<organism evidence="3 4">
    <name type="scientific">Rhodoplanes serenus</name>
    <dbReference type="NCBI Taxonomy" id="200615"/>
    <lineage>
        <taxon>Bacteria</taxon>
        <taxon>Pseudomonadati</taxon>
        <taxon>Pseudomonadota</taxon>
        <taxon>Alphaproteobacteria</taxon>
        <taxon>Hyphomicrobiales</taxon>
        <taxon>Nitrobacteraceae</taxon>
        <taxon>Rhodoplanes</taxon>
    </lineage>
</organism>
<reference evidence="4" key="1">
    <citation type="submission" date="2018-10" db="EMBL/GenBank/DDBJ databases">
        <authorList>
            <person name="Peiro R."/>
            <person name="Begona"/>
            <person name="Cbmso G."/>
            <person name="Lopez M."/>
            <person name="Gonzalez S."/>
            <person name="Sacristan E."/>
            <person name="Castillo E."/>
        </authorList>
    </citation>
    <scope>NUCLEOTIDE SEQUENCE [LARGE SCALE GENOMIC DNA]</scope>
</reference>
<dbReference type="InterPro" id="IPR052742">
    <property type="entry name" value="Mito_N-acetyltransferase"/>
</dbReference>
<dbReference type="EMBL" id="UWOC01000136">
    <property type="protein sequence ID" value="VCU08805.1"/>
    <property type="molecule type" value="Genomic_DNA"/>
</dbReference>
<accession>A0A3S4F9B6</accession>
<evidence type="ECO:0000313" key="4">
    <source>
        <dbReference type="Proteomes" id="UP000289200"/>
    </source>
</evidence>
<keyword evidence="4" id="KW-1185">Reference proteome</keyword>
<evidence type="ECO:0000259" key="2">
    <source>
        <dbReference type="PROSITE" id="PS51186"/>
    </source>
</evidence>
<feature type="domain" description="N-acetyltransferase" evidence="2">
    <location>
        <begin position="1"/>
        <end position="184"/>
    </location>
</feature>
<name>A0A3S4F9B6_9BRAD</name>
<dbReference type="RefSeq" id="WP_129608825.1">
    <property type="nucleotide sequence ID" value="NZ_UWOC01000136.1"/>
</dbReference>
<comment type="caution">
    <text evidence="3">The sequence shown here is derived from an EMBL/GenBank/DDBJ whole genome shotgun (WGS) entry which is preliminary data.</text>
</comment>